<evidence type="ECO:0000313" key="2">
    <source>
        <dbReference type="EMBL" id="WAZ72434.1"/>
    </source>
</evidence>
<dbReference type="AlphaFoldDB" id="A0AAQ3CMT5"/>
<geneLocation type="plasmid" evidence="3 7">
    <name>pZSt-lp29-2-2</name>
</geneLocation>
<dbReference type="InterPro" id="IPR004248">
    <property type="entry name" value="Borrelia_plasmid_OrfD"/>
</dbReference>
<dbReference type="EMBL" id="CP024339">
    <property type="protein sequence ID" value="ATQ16666.1"/>
    <property type="molecule type" value="Genomic_DNA"/>
</dbReference>
<geneLocation type="plasmid" evidence="1 5">
    <name>pYekat-1-lp29-2-2</name>
</geneLocation>
<name>A0AAQ3CMT5_9SPIR</name>
<evidence type="ECO:0000313" key="7">
    <source>
        <dbReference type="Proteomes" id="UP001164513"/>
    </source>
</evidence>
<evidence type="ECO:0000313" key="4">
    <source>
        <dbReference type="EMBL" id="WEG86375.1"/>
    </source>
</evidence>
<reference evidence="2" key="2">
    <citation type="submission" date="2022-12" db="EMBL/GenBank/DDBJ databases">
        <title>B. miyamotoi WGS.</title>
        <authorList>
            <person name="Gabriele M."/>
            <person name="Kuleshov K.V."/>
            <person name="Hepner S."/>
            <person name="Hoornstra D."/>
            <person name="Hovius J.W."/>
            <person name="Platonov A.E."/>
            <person name="Fingerle V."/>
            <person name="Strube C."/>
        </authorList>
    </citation>
    <scope>NUCLEOTIDE SEQUENCE</scope>
    <source>
        <strain evidence="2">ZStruIII14-9</strain>
        <plasmid evidence="3">pZSt-lp29-2-2</plasmid>
        <plasmid evidence="2">pZSt-lp66</plasmid>
    </source>
</reference>
<reference evidence="5" key="1">
    <citation type="submission" date="2017-10" db="EMBL/GenBank/DDBJ databases">
        <title>Whole genome sequencing of Borrelia miyamotoi strains isolated at the Russian territory.</title>
        <authorList>
            <person name="Kuleshov K.V."/>
            <person name="Platonov A.E."/>
            <person name="Goptar I.A."/>
            <person name="Shipulin G.A."/>
            <person name="Markelov M.L."/>
            <person name="Koetsveld J."/>
            <person name="Kolyasnikova N.M."/>
            <person name="Sarksyan D.S."/>
            <person name="Toporkova M.G."/>
            <person name="Hovius J.W."/>
        </authorList>
    </citation>
    <scope>NUCLEOTIDE SEQUENCE [LARGE SCALE GENOMIC DNA]</scope>
    <source>
        <strain evidence="5">Yekat-1</strain>
        <plasmid evidence="5">pYekat-1-lp29-2-2</plasmid>
    </source>
</reference>
<evidence type="ECO:0000313" key="1">
    <source>
        <dbReference type="EMBL" id="ATQ16666.1"/>
    </source>
</evidence>
<geneLocation type="plasmid" evidence="2 7">
    <name>pZSt-lp66</name>
</geneLocation>
<evidence type="ECO:0000313" key="3">
    <source>
        <dbReference type="EMBL" id="WAZ72867.1"/>
    </source>
</evidence>
<reference evidence="4" key="3">
    <citation type="submission" date="2022-12" db="EMBL/GenBank/DDBJ databases">
        <title>B. miyamotoi WGS.</title>
        <authorList>
            <person name="Kuleshov K.V."/>
            <person name="Hoornstra D."/>
            <person name="Hovius J.W."/>
            <person name="Platonov A.E."/>
            <person name="Telford S.R. III."/>
        </authorList>
    </citation>
    <scope>NUCLEOTIDE SEQUENCE</scope>
    <source>
        <strain evidence="4">Yekat-76</strain>
        <plasmid evidence="4">pYekat-76-lp29-2-2</plasmid>
    </source>
</reference>
<dbReference type="EMBL" id="CP114723">
    <property type="protein sequence ID" value="WAZ72434.1"/>
    <property type="molecule type" value="Genomic_DNA"/>
</dbReference>
<dbReference type="EMBL" id="CP114733">
    <property type="protein sequence ID" value="WAZ72867.1"/>
    <property type="molecule type" value="Genomic_DNA"/>
</dbReference>
<dbReference type="Proteomes" id="UP001164513">
    <property type="component" value="Plasmid pZSt-lp66"/>
</dbReference>
<dbReference type="PROSITE" id="PS51257">
    <property type="entry name" value="PROKAR_LIPOPROTEIN"/>
    <property type="match status" value="1"/>
</dbReference>
<dbReference type="Proteomes" id="UP001164513">
    <property type="component" value="Plasmid pZSt-lp29-2-2"/>
</dbReference>
<organism evidence="4 6">
    <name type="scientific">Borrelia miyamotoi</name>
    <dbReference type="NCBI Taxonomy" id="47466"/>
    <lineage>
        <taxon>Bacteria</taxon>
        <taxon>Pseudomonadati</taxon>
        <taxon>Spirochaetota</taxon>
        <taxon>Spirochaetia</taxon>
        <taxon>Spirochaetales</taxon>
        <taxon>Borreliaceae</taxon>
        <taxon>Borrelia</taxon>
    </lineage>
</organism>
<evidence type="ECO:0000313" key="5">
    <source>
        <dbReference type="Proteomes" id="UP000230633"/>
    </source>
</evidence>
<dbReference type="RefSeq" id="WP_025444350.1">
    <property type="nucleotide sequence ID" value="NZ_CP024214.2"/>
</dbReference>
<dbReference type="EMBL" id="CP117145">
    <property type="protein sequence ID" value="WEG86375.1"/>
    <property type="molecule type" value="Genomic_DNA"/>
</dbReference>
<evidence type="ECO:0000313" key="6">
    <source>
        <dbReference type="Proteomes" id="UP000291995"/>
    </source>
</evidence>
<reference evidence="1" key="4">
    <citation type="submission" date="2022-12" db="EMBL/GenBank/DDBJ databases">
        <title>Whole genome sequencing of Borrelia miyamotoi strains isolated at the Russian territory.</title>
        <authorList>
            <person name="Kuleshov K.V."/>
            <person name="Platonov A.E."/>
            <person name="Goptar I.A."/>
            <person name="Shipulin G.A."/>
            <person name="Markelov M.L."/>
            <person name="Koetsveld J."/>
            <person name="Kolyasnikova N.M."/>
            <person name="Sarksyan D.S."/>
            <person name="Toporkova M.G."/>
            <person name="Hovius J.W."/>
        </authorList>
    </citation>
    <scope>NUCLEOTIDE SEQUENCE</scope>
    <source>
        <strain evidence="1">Yekat-1</strain>
        <plasmid evidence="1">pYekat-1-lp29-2-2</plasmid>
    </source>
</reference>
<keyword evidence="5" id="KW-1185">Reference proteome</keyword>
<geneLocation type="plasmid" evidence="4 6">
    <name>pYekat-76-lp29-2-2</name>
</geneLocation>
<accession>A0AAQ3CMT5</accession>
<dbReference type="Proteomes" id="UP000291995">
    <property type="component" value="Plasmid pYekat-76-lp29-2-2"/>
</dbReference>
<proteinExistence type="predicted"/>
<evidence type="ECO:0008006" key="8">
    <source>
        <dbReference type="Google" id="ProtNLM"/>
    </source>
</evidence>
<dbReference type="Pfam" id="PF02999">
    <property type="entry name" value="Borrelia_orfD"/>
    <property type="match status" value="1"/>
</dbReference>
<dbReference type="Proteomes" id="UP000230633">
    <property type="component" value="Plasmid pYekat-1-lp29-2-2"/>
</dbReference>
<gene>
    <name evidence="1" type="ORF">CNO13_05805</name>
    <name evidence="4" type="ORF">EZU67_005050</name>
    <name evidence="2" type="ORF">O5404_05270</name>
    <name evidence="3" type="ORF">O5404_07590</name>
</gene>
<protein>
    <recommendedName>
        <fullName evidence="8">Lipoprotein</fullName>
    </recommendedName>
</protein>
<keyword evidence="4" id="KW-0614">Plasmid</keyword>
<sequence>MNKLFVDKKLFVSKKLLSLFVLFLLLSCKGIASLPIEPILTGKNDPVSLASDEASLFGYALSLNAWLIDAKGYVNLYYKEDKFPFFENFDPKFKGGTGDAGLKARISYYKRYIEAIKPIAIAVYRKYTQVTLKE</sequence>